<dbReference type="PANTHER" id="PTHR24321">
    <property type="entry name" value="DEHYDROGENASES, SHORT CHAIN"/>
    <property type="match status" value="1"/>
</dbReference>
<dbReference type="PANTHER" id="PTHR24321:SF8">
    <property type="entry name" value="ESTRADIOL 17-BETA-DEHYDROGENASE 8-RELATED"/>
    <property type="match status" value="1"/>
</dbReference>
<dbReference type="CDD" id="cd05233">
    <property type="entry name" value="SDR_c"/>
    <property type="match status" value="1"/>
</dbReference>
<proteinExistence type="inferred from homology"/>
<evidence type="ECO:0000256" key="2">
    <source>
        <dbReference type="ARBA" id="ARBA00022857"/>
    </source>
</evidence>
<keyword evidence="3" id="KW-0560">Oxidoreductase</keyword>
<dbReference type="FunFam" id="3.40.50.720:FF:000084">
    <property type="entry name" value="Short-chain dehydrogenase reductase"/>
    <property type="match status" value="1"/>
</dbReference>
<dbReference type="PRINTS" id="PR00081">
    <property type="entry name" value="GDHRDH"/>
</dbReference>
<evidence type="ECO:0000259" key="5">
    <source>
        <dbReference type="SMART" id="SM00822"/>
    </source>
</evidence>
<gene>
    <name evidence="6" type="ORF">NLU13_2524</name>
</gene>
<evidence type="ECO:0000256" key="3">
    <source>
        <dbReference type="ARBA" id="ARBA00023002"/>
    </source>
</evidence>
<evidence type="ECO:0000313" key="6">
    <source>
        <dbReference type="EMBL" id="KAK0388947.1"/>
    </source>
</evidence>
<dbReference type="Pfam" id="PF13561">
    <property type="entry name" value="adh_short_C2"/>
    <property type="match status" value="1"/>
</dbReference>
<dbReference type="PRINTS" id="PR00080">
    <property type="entry name" value="SDRFAMILY"/>
</dbReference>
<evidence type="ECO:0000256" key="4">
    <source>
        <dbReference type="ARBA" id="ARBA00023027"/>
    </source>
</evidence>
<keyword evidence="2" id="KW-0521">NADP</keyword>
<dbReference type="InterPro" id="IPR002347">
    <property type="entry name" value="SDR_fam"/>
</dbReference>
<dbReference type="PROSITE" id="PS00061">
    <property type="entry name" value="ADH_SHORT"/>
    <property type="match status" value="1"/>
</dbReference>
<comment type="caution">
    <text evidence="6">The sequence shown here is derived from an EMBL/GenBank/DDBJ whole genome shotgun (WGS) entry which is preliminary data.</text>
</comment>
<feature type="domain" description="Ketoreductase" evidence="5">
    <location>
        <begin position="9"/>
        <end position="194"/>
    </location>
</feature>
<protein>
    <recommendedName>
        <fullName evidence="5">Ketoreductase domain-containing protein</fullName>
    </recommendedName>
</protein>
<evidence type="ECO:0000313" key="7">
    <source>
        <dbReference type="Proteomes" id="UP001175261"/>
    </source>
</evidence>
<dbReference type="Gene3D" id="3.40.50.720">
    <property type="entry name" value="NAD(P)-binding Rossmann-like Domain"/>
    <property type="match status" value="1"/>
</dbReference>
<dbReference type="EMBL" id="JAPDFR010000002">
    <property type="protein sequence ID" value="KAK0388947.1"/>
    <property type="molecule type" value="Genomic_DNA"/>
</dbReference>
<organism evidence="6 7">
    <name type="scientific">Sarocladium strictum</name>
    <name type="common">Black bundle disease fungus</name>
    <name type="synonym">Acremonium strictum</name>
    <dbReference type="NCBI Taxonomy" id="5046"/>
    <lineage>
        <taxon>Eukaryota</taxon>
        <taxon>Fungi</taxon>
        <taxon>Dikarya</taxon>
        <taxon>Ascomycota</taxon>
        <taxon>Pezizomycotina</taxon>
        <taxon>Sordariomycetes</taxon>
        <taxon>Hypocreomycetidae</taxon>
        <taxon>Hypocreales</taxon>
        <taxon>Sarocladiaceae</taxon>
        <taxon>Sarocladium</taxon>
    </lineage>
</organism>
<dbReference type="Proteomes" id="UP001175261">
    <property type="component" value="Unassembled WGS sequence"/>
</dbReference>
<dbReference type="AlphaFoldDB" id="A0AA39GN06"/>
<dbReference type="SMART" id="SM00822">
    <property type="entry name" value="PKS_KR"/>
    <property type="match status" value="1"/>
</dbReference>
<comment type="similarity">
    <text evidence="1">Belongs to the short-chain dehydrogenases/reductases (SDR) family.</text>
</comment>
<keyword evidence="4" id="KW-0520">NAD</keyword>
<accession>A0AA39GN06</accession>
<name>A0AA39GN06_SARSR</name>
<keyword evidence="7" id="KW-1185">Reference proteome</keyword>
<evidence type="ECO:0000256" key="1">
    <source>
        <dbReference type="ARBA" id="ARBA00006484"/>
    </source>
</evidence>
<dbReference type="SUPFAM" id="SSF51735">
    <property type="entry name" value="NAD(P)-binding Rossmann-fold domains"/>
    <property type="match status" value="1"/>
</dbReference>
<dbReference type="GO" id="GO:0016491">
    <property type="term" value="F:oxidoreductase activity"/>
    <property type="evidence" value="ECO:0007669"/>
    <property type="project" value="UniProtKB-KW"/>
</dbReference>
<dbReference type="InterPro" id="IPR057326">
    <property type="entry name" value="KR_dom"/>
</dbReference>
<reference evidence="6" key="1">
    <citation type="submission" date="2022-10" db="EMBL/GenBank/DDBJ databases">
        <title>Determination and structural analysis of whole genome sequence of Sarocladium strictum F4-1.</title>
        <authorList>
            <person name="Hu L."/>
            <person name="Jiang Y."/>
        </authorList>
    </citation>
    <scope>NUCLEOTIDE SEQUENCE</scope>
    <source>
        <strain evidence="6">F4-1</strain>
    </source>
</reference>
<dbReference type="InterPro" id="IPR036291">
    <property type="entry name" value="NAD(P)-bd_dom_sf"/>
</dbReference>
<dbReference type="InterPro" id="IPR020904">
    <property type="entry name" value="Sc_DH/Rdtase_CS"/>
</dbReference>
<sequence length="264" mass="27121">MSNTQFKGKVIALTGGASGIGLATAHLLASRGATLSIADLNQSALDAAKEQIEAQTPSASVAVFALDVQRYDQVEAWIAATVDKFGRLDGAANLAGVAPKSISGDGGKIENQDFAEYAFIMGVNTTGVMHCMKAQLQKMEDNGSIVNASSIAGITGRAMNGAYSASKHAVIGLTKSAAKEVGVKGIRVNAFCPGRIDTPMLRMAAEAAKAAGNAAIAEDELNNQVALKRKGKPEEVATLVAFLLSDDASYITGTAISVDGGWAC</sequence>